<comment type="similarity">
    <text evidence="2">Belongs to the pterin-4-alpha-carbinolamine dehydratase family.</text>
</comment>
<dbReference type="OrthoDB" id="5294615at2"/>
<dbReference type="CDD" id="cd00913">
    <property type="entry name" value="PCD_DCoH_subfamily_a"/>
    <property type="match status" value="1"/>
</dbReference>
<organism evidence="5 6">
    <name type="scientific">Stenotrophobium rhamnosiphilum</name>
    <dbReference type="NCBI Taxonomy" id="2029166"/>
    <lineage>
        <taxon>Bacteria</taxon>
        <taxon>Pseudomonadati</taxon>
        <taxon>Pseudomonadota</taxon>
        <taxon>Gammaproteobacteria</taxon>
        <taxon>Nevskiales</taxon>
        <taxon>Nevskiaceae</taxon>
        <taxon>Stenotrophobium</taxon>
    </lineage>
</organism>
<gene>
    <name evidence="5" type="ORF">CJD38_05405</name>
</gene>
<name>A0A2T5MHQ0_9GAMM</name>
<dbReference type="Pfam" id="PF01329">
    <property type="entry name" value="Pterin_4a"/>
    <property type="match status" value="1"/>
</dbReference>
<dbReference type="InterPro" id="IPR036428">
    <property type="entry name" value="PCD_sf"/>
</dbReference>
<evidence type="ECO:0000256" key="4">
    <source>
        <dbReference type="ARBA" id="ARBA00023239"/>
    </source>
</evidence>
<dbReference type="SUPFAM" id="SSF55248">
    <property type="entry name" value="PCD-like"/>
    <property type="match status" value="1"/>
</dbReference>
<dbReference type="GO" id="GO:0008124">
    <property type="term" value="F:4-alpha-hydroxytetrahydrobiopterin dehydratase activity"/>
    <property type="evidence" value="ECO:0007669"/>
    <property type="project" value="UniProtKB-EC"/>
</dbReference>
<dbReference type="RefSeq" id="WP_107939298.1">
    <property type="nucleotide sequence ID" value="NZ_QANS01000002.1"/>
</dbReference>
<dbReference type="EC" id="4.2.1.96" evidence="3"/>
<dbReference type="AlphaFoldDB" id="A0A2T5MHQ0"/>
<dbReference type="GO" id="GO:0006729">
    <property type="term" value="P:tetrahydrobiopterin biosynthetic process"/>
    <property type="evidence" value="ECO:0007669"/>
    <property type="project" value="InterPro"/>
</dbReference>
<proteinExistence type="inferred from homology"/>
<keyword evidence="4" id="KW-0456">Lyase</keyword>
<dbReference type="Proteomes" id="UP000244248">
    <property type="component" value="Unassembled WGS sequence"/>
</dbReference>
<comment type="caution">
    <text evidence="5">The sequence shown here is derived from an EMBL/GenBank/DDBJ whole genome shotgun (WGS) entry which is preliminary data.</text>
</comment>
<dbReference type="Gene3D" id="3.30.1360.20">
    <property type="entry name" value="Transcriptional coactivator/pterin dehydratase"/>
    <property type="match status" value="1"/>
</dbReference>
<comment type="catalytic activity">
    <reaction evidence="1">
        <text>(4aS,6R)-4a-hydroxy-L-erythro-5,6,7,8-tetrahydrobiopterin = (6R)-L-erythro-6,7-dihydrobiopterin + H2O</text>
        <dbReference type="Rhea" id="RHEA:11920"/>
        <dbReference type="ChEBI" id="CHEBI:15377"/>
        <dbReference type="ChEBI" id="CHEBI:15642"/>
        <dbReference type="ChEBI" id="CHEBI:43120"/>
        <dbReference type="EC" id="4.2.1.96"/>
    </reaction>
</comment>
<evidence type="ECO:0000256" key="2">
    <source>
        <dbReference type="ARBA" id="ARBA00006472"/>
    </source>
</evidence>
<dbReference type="PANTHER" id="PTHR12599">
    <property type="entry name" value="PTERIN-4-ALPHA-CARBINOLAMINE DEHYDRATASE"/>
    <property type="match status" value="1"/>
</dbReference>
<dbReference type="InterPro" id="IPR001533">
    <property type="entry name" value="Pterin_deHydtase"/>
</dbReference>
<dbReference type="EMBL" id="QANS01000002">
    <property type="protein sequence ID" value="PTU32106.1"/>
    <property type="molecule type" value="Genomic_DNA"/>
</dbReference>
<evidence type="ECO:0000313" key="5">
    <source>
        <dbReference type="EMBL" id="PTU32106.1"/>
    </source>
</evidence>
<dbReference type="PANTHER" id="PTHR12599:SF0">
    <property type="entry name" value="PTERIN-4-ALPHA-CARBINOLAMINE DEHYDRATASE"/>
    <property type="match status" value="1"/>
</dbReference>
<reference evidence="5 6" key="1">
    <citation type="submission" date="2018-04" db="EMBL/GenBank/DDBJ databases">
        <title>Novel species isolated from glacier.</title>
        <authorList>
            <person name="Liu Q."/>
            <person name="Xin Y.-H."/>
        </authorList>
    </citation>
    <scope>NUCLEOTIDE SEQUENCE [LARGE SCALE GENOMIC DNA]</scope>
    <source>
        <strain evidence="5 6">GT1R17</strain>
    </source>
</reference>
<sequence>MTELAQRRCIPCEGGVKPHDLASATELMKNLRNEWQLVNDGKAVQATFNFRNYYHTTAFVNAAVYIAHREDHHPDISFGYKTCTITWWTHSINGLSDNDFICAAKVDTLL</sequence>
<evidence type="ECO:0000256" key="1">
    <source>
        <dbReference type="ARBA" id="ARBA00001554"/>
    </source>
</evidence>
<evidence type="ECO:0000313" key="6">
    <source>
        <dbReference type="Proteomes" id="UP000244248"/>
    </source>
</evidence>
<evidence type="ECO:0000256" key="3">
    <source>
        <dbReference type="ARBA" id="ARBA00013252"/>
    </source>
</evidence>
<accession>A0A2T5MHQ0</accession>
<dbReference type="NCBIfam" id="NF002019">
    <property type="entry name" value="PRK00823.1-4"/>
    <property type="match status" value="1"/>
</dbReference>
<protein>
    <recommendedName>
        <fullName evidence="3">4a-hydroxytetrahydrobiopterin dehydratase</fullName>
        <ecNumber evidence="3">4.2.1.96</ecNumber>
    </recommendedName>
</protein>
<keyword evidence="6" id="KW-1185">Reference proteome</keyword>